<name>A0A8H4QW81_9AGAR</name>
<feature type="compositionally biased region" description="Basic and acidic residues" evidence="1">
    <location>
        <begin position="194"/>
        <end position="204"/>
    </location>
</feature>
<feature type="compositionally biased region" description="Low complexity" evidence="1">
    <location>
        <begin position="491"/>
        <end position="513"/>
    </location>
</feature>
<protein>
    <recommendedName>
        <fullName evidence="4">PAS domain-containing protein</fullName>
    </recommendedName>
</protein>
<feature type="compositionally biased region" description="Polar residues" evidence="1">
    <location>
        <begin position="238"/>
        <end position="251"/>
    </location>
</feature>
<feature type="compositionally biased region" description="Low complexity" evidence="1">
    <location>
        <begin position="90"/>
        <end position="131"/>
    </location>
</feature>
<organism evidence="2 3">
    <name type="scientific">Agrocybe pediades</name>
    <dbReference type="NCBI Taxonomy" id="84607"/>
    <lineage>
        <taxon>Eukaryota</taxon>
        <taxon>Fungi</taxon>
        <taxon>Dikarya</taxon>
        <taxon>Basidiomycota</taxon>
        <taxon>Agaricomycotina</taxon>
        <taxon>Agaricomycetes</taxon>
        <taxon>Agaricomycetidae</taxon>
        <taxon>Agaricales</taxon>
        <taxon>Agaricineae</taxon>
        <taxon>Strophariaceae</taxon>
        <taxon>Agrocybe</taxon>
    </lineage>
</organism>
<feature type="region of interest" description="Disordered" evidence="1">
    <location>
        <begin position="353"/>
        <end position="387"/>
    </location>
</feature>
<comment type="caution">
    <text evidence="2">The sequence shown here is derived from an EMBL/GenBank/DDBJ whole genome shotgun (WGS) entry which is preliminary data.</text>
</comment>
<evidence type="ECO:0000256" key="1">
    <source>
        <dbReference type="SAM" id="MobiDB-lite"/>
    </source>
</evidence>
<feature type="compositionally biased region" description="Basic and acidic residues" evidence="1">
    <location>
        <begin position="612"/>
        <end position="668"/>
    </location>
</feature>
<feature type="region of interest" description="Disordered" evidence="1">
    <location>
        <begin position="544"/>
        <end position="668"/>
    </location>
</feature>
<accession>A0A8H4QW81</accession>
<evidence type="ECO:0008006" key="4">
    <source>
        <dbReference type="Google" id="ProtNLM"/>
    </source>
</evidence>
<sequence length="690" mass="74907">MSSTLSLKIRQPCSYTSVCDTKIHIEDTCSVVSTVVHNVLVGSVSFASPGAKALHNASTAQEITVITPSAANFEFRRWHDPSPMPPSPIPESMMTIPSHFGSPGSGSSTITSPTLSATSVPASRSSWSSSSGSGGGSTTGRRTPRGSRSPTSLDMDMDGRKAAKRPRTMRDSSDASSPERGFSTRRSSRRSRSRSADDHDRDGDGPASSSSPEMRERYIEVDSEGFNYENYASGRIRATQQRTSFARSTGPGTVESRNRRPSDGSLSSSSSTSASGATASRRKRALALTSTPTPISTSRSDRARAQANDDDDRSFQFAHLPSKSFRTALILDRFTTRSTILFCSNELLIPSIRPSSSSPSSSSYPASSTSLSSSMTTKTKSPPRRNTSAIHSCVDRSFFDYVHPQDEHIVKEWISCVKGWGVNEKGQPSDGGFGFGRFRLLALGRDSSSSSSSSSGSGVSPTTTTMAGGARRSSITGNGNGNGNGNGGIGAQRSRGAGAAGRQHRQSQSQSHHYQAGMVTHLHKHPRSYVRGGGDSARRITTSMESEGGSAAVDSARDELRVGNGNAGQREEDREGDREATPTPAMSSPTRTRHDMAISSLVPGAGPGENGVRYDRERELERERQREREEREREIELERAEREEREREEREREEREREEREREEREKESFIVDAIFSAHSDGLMIILRRA</sequence>
<dbReference type="AlphaFoldDB" id="A0A8H4QW81"/>
<evidence type="ECO:0000313" key="2">
    <source>
        <dbReference type="EMBL" id="KAF4617800.1"/>
    </source>
</evidence>
<feature type="compositionally biased region" description="Low complexity" evidence="1">
    <location>
        <begin position="353"/>
        <end position="380"/>
    </location>
</feature>
<gene>
    <name evidence="2" type="ORF">D9613_006187</name>
</gene>
<feature type="region of interest" description="Disordered" evidence="1">
    <location>
        <begin position="232"/>
        <end position="310"/>
    </location>
</feature>
<keyword evidence="3" id="KW-1185">Reference proteome</keyword>
<evidence type="ECO:0000313" key="3">
    <source>
        <dbReference type="Proteomes" id="UP000521872"/>
    </source>
</evidence>
<feature type="compositionally biased region" description="Low complexity" evidence="1">
    <location>
        <begin position="289"/>
        <end position="298"/>
    </location>
</feature>
<reference evidence="2 3" key="1">
    <citation type="submission" date="2019-12" db="EMBL/GenBank/DDBJ databases">
        <authorList>
            <person name="Floudas D."/>
            <person name="Bentzer J."/>
            <person name="Ahren D."/>
            <person name="Johansson T."/>
            <person name="Persson P."/>
            <person name="Tunlid A."/>
        </authorList>
    </citation>
    <scope>NUCLEOTIDE SEQUENCE [LARGE SCALE GENOMIC DNA]</scope>
    <source>
        <strain evidence="2 3">CBS 102.39</strain>
    </source>
</reference>
<dbReference type="EMBL" id="JAACJL010000030">
    <property type="protein sequence ID" value="KAF4617800.1"/>
    <property type="molecule type" value="Genomic_DNA"/>
</dbReference>
<feature type="region of interest" description="Disordered" evidence="1">
    <location>
        <begin position="78"/>
        <end position="215"/>
    </location>
</feature>
<feature type="compositionally biased region" description="Low complexity" evidence="1">
    <location>
        <begin position="446"/>
        <end position="460"/>
    </location>
</feature>
<feature type="compositionally biased region" description="Low complexity" evidence="1">
    <location>
        <begin position="263"/>
        <end position="279"/>
    </location>
</feature>
<feature type="compositionally biased region" description="Gly residues" evidence="1">
    <location>
        <begin position="478"/>
        <end position="490"/>
    </location>
</feature>
<proteinExistence type="predicted"/>
<feature type="region of interest" description="Disordered" evidence="1">
    <location>
        <begin position="446"/>
        <end position="514"/>
    </location>
</feature>
<dbReference type="Proteomes" id="UP000521872">
    <property type="component" value="Unassembled WGS sequence"/>
</dbReference>
<feature type="compositionally biased region" description="Basic and acidic residues" evidence="1">
    <location>
        <begin position="569"/>
        <end position="580"/>
    </location>
</feature>